<gene>
    <name evidence="1" type="ORF">GU334_02950</name>
</gene>
<proteinExistence type="predicted"/>
<dbReference type="GO" id="GO:0005975">
    <property type="term" value="P:carbohydrate metabolic process"/>
    <property type="evidence" value="ECO:0007669"/>
    <property type="project" value="InterPro"/>
</dbReference>
<dbReference type="Proteomes" id="UP000501558">
    <property type="component" value="Chromosome"/>
</dbReference>
<dbReference type="Pfam" id="PF01263">
    <property type="entry name" value="Aldose_epim"/>
    <property type="match status" value="1"/>
</dbReference>
<dbReference type="PANTHER" id="PTHR11122:SF13">
    <property type="entry name" value="GLUCOSE-6-PHOSPHATE 1-EPIMERASE"/>
    <property type="match status" value="1"/>
</dbReference>
<protein>
    <submittedName>
        <fullName evidence="1">Aldose 1-epimerase family protein</fullName>
    </submittedName>
</protein>
<dbReference type="Gene3D" id="2.70.98.10">
    <property type="match status" value="1"/>
</dbReference>
<dbReference type="InterPro" id="IPR037481">
    <property type="entry name" value="LacX"/>
</dbReference>
<dbReference type="InterPro" id="IPR011013">
    <property type="entry name" value="Gal_mutarotase_sf_dom"/>
</dbReference>
<dbReference type="EMBL" id="CP047628">
    <property type="protein sequence ID" value="QIW57942.1"/>
    <property type="molecule type" value="Genomic_DNA"/>
</dbReference>
<reference evidence="1 2" key="1">
    <citation type="submission" date="2019-12" db="EMBL/GenBank/DDBJ databases">
        <title>Whole genome sequences of Lactococcus raffinolactis strains isolated from sewage.</title>
        <authorList>
            <person name="Ybazeta G."/>
            <person name="Ross M."/>
            <person name="Brabant-Kirwan D."/>
            <person name="Saleh M."/>
            <person name="Dillon J.A."/>
            <person name="Splinter K."/>
            <person name="Nokhbeh R."/>
        </authorList>
    </citation>
    <scope>NUCLEOTIDE SEQUENCE [LARGE SCALE GENOMIC DNA]</scope>
    <source>
        <strain evidence="1 2">Lr_19_14</strain>
    </source>
</reference>
<evidence type="ECO:0000313" key="1">
    <source>
        <dbReference type="EMBL" id="QIW57942.1"/>
    </source>
</evidence>
<dbReference type="RefSeq" id="WP_167841131.1">
    <property type="nucleotide sequence ID" value="NZ_CP047628.1"/>
</dbReference>
<dbReference type="InterPro" id="IPR008183">
    <property type="entry name" value="Aldose_1/G6P_1-epimerase"/>
</dbReference>
<dbReference type="SUPFAM" id="SSF74650">
    <property type="entry name" value="Galactose mutarotase-like"/>
    <property type="match status" value="1"/>
</dbReference>
<dbReference type="InterPro" id="IPR014718">
    <property type="entry name" value="GH-type_carb-bd"/>
</dbReference>
<sequence>MTTTKLSNDVLSIEIQDFGAELHSIKKDDVEYLWQGDPDFWARQAPVLFPIVGKLKNGSYTYDNETFKLGGHGFARDQVFKLLESEANEAIFELRTSRETRAVYPFDFRLRITYKLIGNQLTVKWEVKNLDDQEMYFGIGAHPAFNVPLENGTFEDYRLTISPAKSRQYIPLNPATGVLDLSQKHAVDQNDFTLTRELFKDDALVFETPEATEVCLSSTVNDRSVKISWEDMPFVGLWSPYPAEAPFVCIEPWCGIADDQNTDGDLTTKFGINTLAHGKKFKASYIITIN</sequence>
<organism evidence="1 2">
    <name type="scientific">Pseudolactococcus raffinolactis</name>
    <dbReference type="NCBI Taxonomy" id="1366"/>
    <lineage>
        <taxon>Bacteria</taxon>
        <taxon>Bacillati</taxon>
        <taxon>Bacillota</taxon>
        <taxon>Bacilli</taxon>
        <taxon>Lactobacillales</taxon>
        <taxon>Streptococcaceae</taxon>
        <taxon>Pseudolactococcus</taxon>
    </lineage>
</organism>
<dbReference type="AlphaFoldDB" id="A0AAE6YKE3"/>
<accession>A0AAE6YKE3</accession>
<name>A0AAE6YKE3_9LACT</name>
<dbReference type="GO" id="GO:0030246">
    <property type="term" value="F:carbohydrate binding"/>
    <property type="evidence" value="ECO:0007669"/>
    <property type="project" value="InterPro"/>
</dbReference>
<dbReference type="PANTHER" id="PTHR11122">
    <property type="entry name" value="APOSPORY-ASSOCIATED PROTEIN C-RELATED"/>
    <property type="match status" value="1"/>
</dbReference>
<dbReference type="GO" id="GO:0016853">
    <property type="term" value="F:isomerase activity"/>
    <property type="evidence" value="ECO:0007669"/>
    <property type="project" value="InterPro"/>
</dbReference>
<keyword evidence="2" id="KW-1185">Reference proteome</keyword>
<dbReference type="CDD" id="cd09024">
    <property type="entry name" value="Aldose_epim_lacX"/>
    <property type="match status" value="1"/>
</dbReference>
<evidence type="ECO:0000313" key="2">
    <source>
        <dbReference type="Proteomes" id="UP000501558"/>
    </source>
</evidence>